<keyword evidence="3" id="KW-1185">Reference proteome</keyword>
<dbReference type="RefSeq" id="WP_322467180.1">
    <property type="nucleotide sequence ID" value="NZ_JAXOJX010000044.1"/>
</dbReference>
<gene>
    <name evidence="2" type="ORF">SM757_23040</name>
</gene>
<comment type="caution">
    <text evidence="2">The sequence shown here is derived from an EMBL/GenBank/DDBJ whole genome shotgun (WGS) entry which is preliminary data.</text>
</comment>
<feature type="chain" id="PRO_5046433539" evidence="1">
    <location>
        <begin position="23"/>
        <end position="147"/>
    </location>
</feature>
<sequence length="147" mass="15896">MNLFKTLAVAILCVVTTVPALARDTEYKLPFEDVLSMPEAQGKLDGSVKFYLKGQKTPKVLEKYGDDVTNRKTNGVGKEDVFGCKWAALSALIALQEKAKQQGANAVIDIVSYYKKDAFSSPTDYECHAGAVIIGVALKGTYAKVAD</sequence>
<reference evidence="2 3" key="1">
    <citation type="submission" date="2023-11" db="EMBL/GenBank/DDBJ databases">
        <title>Draft genome of Azohydromonas lata strain H1 (DSM1123), a polyhydroxyalkanoate producer.</title>
        <authorList>
            <person name="Traversa D."/>
            <person name="D'Addabbo P."/>
            <person name="Pazzani C."/>
            <person name="Manzari C."/>
            <person name="Chiara M."/>
            <person name="Scrascia M."/>
        </authorList>
    </citation>
    <scope>NUCLEOTIDE SEQUENCE [LARGE SCALE GENOMIC DNA]</scope>
    <source>
        <strain evidence="2 3">H1</strain>
    </source>
</reference>
<evidence type="ECO:0000256" key="1">
    <source>
        <dbReference type="SAM" id="SignalP"/>
    </source>
</evidence>
<feature type="signal peptide" evidence="1">
    <location>
        <begin position="1"/>
        <end position="22"/>
    </location>
</feature>
<proteinExistence type="predicted"/>
<organism evidence="2 3">
    <name type="scientific">Azohydromonas lata</name>
    <dbReference type="NCBI Taxonomy" id="45677"/>
    <lineage>
        <taxon>Bacteria</taxon>
        <taxon>Pseudomonadati</taxon>
        <taxon>Pseudomonadota</taxon>
        <taxon>Betaproteobacteria</taxon>
        <taxon>Burkholderiales</taxon>
        <taxon>Sphaerotilaceae</taxon>
        <taxon>Azohydromonas</taxon>
    </lineage>
</organism>
<protein>
    <submittedName>
        <fullName evidence="2">Excinuclease ATPase subunit</fullName>
    </submittedName>
</protein>
<evidence type="ECO:0000313" key="3">
    <source>
        <dbReference type="Proteomes" id="UP001293718"/>
    </source>
</evidence>
<dbReference type="Proteomes" id="UP001293718">
    <property type="component" value="Unassembled WGS sequence"/>
</dbReference>
<keyword evidence="1" id="KW-0732">Signal</keyword>
<evidence type="ECO:0000313" key="2">
    <source>
        <dbReference type="EMBL" id="MDZ5459460.1"/>
    </source>
</evidence>
<dbReference type="EMBL" id="JAXOJX010000044">
    <property type="protein sequence ID" value="MDZ5459460.1"/>
    <property type="molecule type" value="Genomic_DNA"/>
</dbReference>
<name>A0ABU5IKQ4_9BURK</name>
<accession>A0ABU5IKQ4</accession>